<dbReference type="Proteomes" id="UP000243376">
    <property type="component" value="Unassembled WGS sequence"/>
</dbReference>
<gene>
    <name evidence="5" type="ORF">C0184_02575</name>
</gene>
<dbReference type="InterPro" id="IPR036621">
    <property type="entry name" value="Anticodon-bd_dom_sf"/>
</dbReference>
<dbReference type="GO" id="GO:0004820">
    <property type="term" value="F:glycine-tRNA ligase activity"/>
    <property type="evidence" value="ECO:0007669"/>
    <property type="project" value="UniProtKB-EC"/>
</dbReference>
<reference evidence="5 6" key="1">
    <citation type="submission" date="2018-01" db="EMBL/GenBank/DDBJ databases">
        <title>Metagenomic assembled genomes from two thermal pools in the Uzon Caldera, Kamchatka, Russia.</title>
        <authorList>
            <person name="Wilkins L."/>
            <person name="Ettinger C."/>
        </authorList>
    </citation>
    <scope>NUCLEOTIDE SEQUENCE [LARGE SCALE GENOMIC DNA]</scope>
    <source>
        <strain evidence="5">ZAV-02</strain>
    </source>
</reference>
<keyword evidence="5" id="KW-0436">Ligase</keyword>
<dbReference type="EC" id="6.1.1.14" evidence="5"/>
<proteinExistence type="predicted"/>
<name>A0A2J6XBX0_9CHLR</name>
<evidence type="ECO:0000313" key="6">
    <source>
        <dbReference type="Proteomes" id="UP000243376"/>
    </source>
</evidence>
<dbReference type="AlphaFoldDB" id="A0A2J6XBX0"/>
<dbReference type="Gene3D" id="3.40.50.800">
    <property type="entry name" value="Anticodon-binding domain"/>
    <property type="match status" value="1"/>
</dbReference>
<dbReference type="GO" id="GO:0005524">
    <property type="term" value="F:ATP binding"/>
    <property type="evidence" value="ECO:0007669"/>
    <property type="project" value="UniProtKB-KW"/>
</dbReference>
<keyword evidence="1" id="KW-0963">Cytoplasm</keyword>
<keyword evidence="3" id="KW-0030">Aminoacyl-tRNA synthetase</keyword>
<evidence type="ECO:0000256" key="2">
    <source>
        <dbReference type="ARBA" id="ARBA00022840"/>
    </source>
</evidence>
<evidence type="ECO:0000256" key="1">
    <source>
        <dbReference type="ARBA" id="ARBA00022490"/>
    </source>
</evidence>
<evidence type="ECO:0000259" key="4">
    <source>
        <dbReference type="Pfam" id="PF03129"/>
    </source>
</evidence>
<evidence type="ECO:0000256" key="3">
    <source>
        <dbReference type="ARBA" id="ARBA00023146"/>
    </source>
</evidence>
<sequence length="219" mass="24166">VGGCRLAVMCEGYAEELTKPIPTEKLAAAGDALQTFLKSVGRSEKIGGEARDAILARGEALQQALTERLPEVEQLLAMPGADQIEVGKKLRGQVQPLIDEHYRTVLRLKPRLAPIKAAVFPLKRNHEQLVTTAKAVRRRLQVGGEMRTVYDDTGAIGKLYRRQDEIGTPFCITVDFDTIGQGKDPSLAGTVTVRDRDTMAQERVPMSELEGYLREKLRA</sequence>
<organism evidence="5 6">
    <name type="scientific">Chloroflexus aggregans</name>
    <dbReference type="NCBI Taxonomy" id="152260"/>
    <lineage>
        <taxon>Bacteria</taxon>
        <taxon>Bacillati</taxon>
        <taxon>Chloroflexota</taxon>
        <taxon>Chloroflexia</taxon>
        <taxon>Chloroflexales</taxon>
        <taxon>Chloroflexineae</taxon>
        <taxon>Chloroflexaceae</taxon>
        <taxon>Chloroflexus</taxon>
    </lineage>
</organism>
<dbReference type="EMBL" id="PNIQ01000176">
    <property type="protein sequence ID" value="PMP85256.1"/>
    <property type="molecule type" value="Genomic_DNA"/>
</dbReference>
<dbReference type="InterPro" id="IPR004154">
    <property type="entry name" value="Anticodon-bd"/>
</dbReference>
<dbReference type="PANTHER" id="PTHR10745">
    <property type="entry name" value="GLYCYL-TRNA SYNTHETASE/DNA POLYMERASE SUBUNIT GAMMA-2"/>
    <property type="match status" value="1"/>
</dbReference>
<comment type="caution">
    <text evidence="5">The sequence shown here is derived from an EMBL/GenBank/DDBJ whole genome shotgun (WGS) entry which is preliminary data.</text>
</comment>
<dbReference type="PANTHER" id="PTHR10745:SF8">
    <property type="entry name" value="DNA POLYMERASE SUBUNIT GAMMA-2, MITOCHONDRIAL"/>
    <property type="match status" value="1"/>
</dbReference>
<dbReference type="GO" id="GO:0006426">
    <property type="term" value="P:glycyl-tRNA aminoacylation"/>
    <property type="evidence" value="ECO:0007669"/>
    <property type="project" value="TreeGrafter"/>
</dbReference>
<evidence type="ECO:0000313" key="5">
    <source>
        <dbReference type="EMBL" id="PMP85256.1"/>
    </source>
</evidence>
<feature type="non-terminal residue" evidence="5">
    <location>
        <position position="1"/>
    </location>
</feature>
<dbReference type="Pfam" id="PF03129">
    <property type="entry name" value="HGTP_anticodon"/>
    <property type="match status" value="1"/>
</dbReference>
<dbReference type="InterPro" id="IPR027031">
    <property type="entry name" value="Gly-tRNA_synthase/POLG2"/>
</dbReference>
<dbReference type="GO" id="GO:0005737">
    <property type="term" value="C:cytoplasm"/>
    <property type="evidence" value="ECO:0007669"/>
    <property type="project" value="TreeGrafter"/>
</dbReference>
<keyword evidence="2" id="KW-0067">ATP-binding</keyword>
<dbReference type="SUPFAM" id="SSF52954">
    <property type="entry name" value="Class II aaRS ABD-related"/>
    <property type="match status" value="1"/>
</dbReference>
<keyword evidence="2" id="KW-0547">Nucleotide-binding</keyword>
<protein>
    <submittedName>
        <fullName evidence="5">Glycine--tRNA ligase</fullName>
        <ecNumber evidence="5">6.1.1.14</ecNumber>
    </submittedName>
</protein>
<feature type="domain" description="Anticodon-binding" evidence="4">
    <location>
        <begin position="116"/>
        <end position="216"/>
    </location>
</feature>
<accession>A0A2J6XBX0</accession>